<dbReference type="SUPFAM" id="SSF51120">
    <property type="entry name" value="beta-Roll"/>
    <property type="match status" value="1"/>
</dbReference>
<keyword evidence="2" id="KW-0964">Secreted</keyword>
<dbReference type="InterPro" id="IPR036844">
    <property type="entry name" value="Hint_dom_sf"/>
</dbReference>
<comment type="caution">
    <text evidence="5">The sequence shown here is derived from an EMBL/GenBank/DDBJ whole genome shotgun (WGS) entry which is preliminary data.</text>
</comment>
<feature type="region of interest" description="Disordered" evidence="3">
    <location>
        <begin position="1"/>
        <end position="47"/>
    </location>
</feature>
<evidence type="ECO:0000313" key="6">
    <source>
        <dbReference type="Proteomes" id="UP000698752"/>
    </source>
</evidence>
<dbReference type="InterPro" id="IPR018511">
    <property type="entry name" value="Hemolysin-typ_Ca-bd_CS"/>
</dbReference>
<dbReference type="InterPro" id="IPR050557">
    <property type="entry name" value="RTX_toxin/Mannuronan_C5-epim"/>
</dbReference>
<dbReference type="Pfam" id="PF00353">
    <property type="entry name" value="HemolysinCabind"/>
    <property type="match status" value="1"/>
</dbReference>
<evidence type="ECO:0000259" key="4">
    <source>
        <dbReference type="Pfam" id="PF13403"/>
    </source>
</evidence>
<feature type="compositionally biased region" description="Polar residues" evidence="3">
    <location>
        <begin position="1"/>
        <end position="11"/>
    </location>
</feature>
<gene>
    <name evidence="5" type="ORF">GXW78_19505</name>
</gene>
<feature type="domain" description="Hedgehog/Intein (Hint)" evidence="4">
    <location>
        <begin position="181"/>
        <end position="319"/>
    </location>
</feature>
<dbReference type="PANTHER" id="PTHR38340">
    <property type="entry name" value="S-LAYER PROTEIN"/>
    <property type="match status" value="1"/>
</dbReference>
<dbReference type="PANTHER" id="PTHR38340:SF1">
    <property type="entry name" value="S-LAYER PROTEIN"/>
    <property type="match status" value="1"/>
</dbReference>
<dbReference type="RefSeq" id="WP_211870583.1">
    <property type="nucleotide sequence ID" value="NZ_JAAEDI010000022.1"/>
</dbReference>
<proteinExistence type="predicted"/>
<comment type="subcellular location">
    <subcellularLocation>
        <location evidence="1">Secreted</location>
    </subcellularLocation>
</comment>
<evidence type="ECO:0000313" key="5">
    <source>
        <dbReference type="EMBL" id="MBR0651864.1"/>
    </source>
</evidence>
<dbReference type="InterPro" id="IPR011049">
    <property type="entry name" value="Serralysin-like_metalloprot_C"/>
</dbReference>
<evidence type="ECO:0000256" key="1">
    <source>
        <dbReference type="ARBA" id="ARBA00004613"/>
    </source>
</evidence>
<dbReference type="PROSITE" id="PS00330">
    <property type="entry name" value="HEMOLYSIN_CALCIUM"/>
    <property type="match status" value="3"/>
</dbReference>
<dbReference type="Gene3D" id="2.150.10.10">
    <property type="entry name" value="Serralysin-like metalloprotease, C-terminal"/>
    <property type="match status" value="1"/>
</dbReference>
<sequence length="379" mass="40071">MSETGTWSVPSVSPDPTDGPSSLGDSYVGTEAQDSWSNDGGDLLNVVNGRDGDDTLHGHGGDDILMGAEGDDWLHGGEGNDDLSGGAGNDVLHGGAGDDMLNGIPGDDTVYGGDEDGLGSDTVAFQGNASDYRWEWVEEFGGWRVSDTRSVEETGYDGVDYVFGDVEWAAYGNSGEILQTPCYAAGTRILTDRGEVPVEELRAGDMVVTLGMAGAWLRPVRWIGRRQVDTRRHPDPAAVLPVRIGAGALQAGVPCRELVVSPDHALYLDGALVKADRLIDGEAIRQEAPAGGRVTYFHVELDRHDVIIANGAPAESWLDCGNRSQFENAGPVVALHASFGAAPAVRGCAPRIEGGPALDRLRAALAMRRAAPMPERRRG</sequence>
<dbReference type="InterPro" id="IPR028992">
    <property type="entry name" value="Hedgehog/Intein_dom"/>
</dbReference>
<accession>A0ABS5ELG2</accession>
<protein>
    <recommendedName>
        <fullName evidence="4">Hedgehog/Intein (Hint) domain-containing protein</fullName>
    </recommendedName>
</protein>
<dbReference type="PRINTS" id="PR00313">
    <property type="entry name" value="CABNDNGRPT"/>
</dbReference>
<dbReference type="Pfam" id="PF13403">
    <property type="entry name" value="Hint_2"/>
    <property type="match status" value="1"/>
</dbReference>
<evidence type="ECO:0000256" key="2">
    <source>
        <dbReference type="ARBA" id="ARBA00022525"/>
    </source>
</evidence>
<organism evidence="5 6">
    <name type="scientific">Neoroseomonas terrae</name>
    <dbReference type="NCBI Taxonomy" id="424799"/>
    <lineage>
        <taxon>Bacteria</taxon>
        <taxon>Pseudomonadati</taxon>
        <taxon>Pseudomonadota</taxon>
        <taxon>Alphaproteobacteria</taxon>
        <taxon>Acetobacterales</taxon>
        <taxon>Acetobacteraceae</taxon>
        <taxon>Neoroseomonas</taxon>
    </lineage>
</organism>
<dbReference type="EMBL" id="JAAEDI010000022">
    <property type="protein sequence ID" value="MBR0651864.1"/>
    <property type="molecule type" value="Genomic_DNA"/>
</dbReference>
<reference evidence="6" key="1">
    <citation type="journal article" date="2021" name="Syst. Appl. Microbiol.">
        <title>Roseomonas hellenica sp. nov., isolated from roots of wild-growing Alkanna tinctoria.</title>
        <authorList>
            <person name="Rat A."/>
            <person name="Naranjo H.D."/>
            <person name="Lebbe L."/>
            <person name="Cnockaert M."/>
            <person name="Krigas N."/>
            <person name="Grigoriadou K."/>
            <person name="Maloupa E."/>
            <person name="Willems A."/>
        </authorList>
    </citation>
    <scope>NUCLEOTIDE SEQUENCE [LARGE SCALE GENOMIC DNA]</scope>
    <source>
        <strain evidence="6">LMG 31159</strain>
    </source>
</reference>
<dbReference type="InterPro" id="IPR001343">
    <property type="entry name" value="Hemolysn_Ca-bd"/>
</dbReference>
<feature type="region of interest" description="Disordered" evidence="3">
    <location>
        <begin position="69"/>
        <end position="107"/>
    </location>
</feature>
<dbReference type="Gene3D" id="2.170.16.10">
    <property type="entry name" value="Hedgehog/Intein (Hint) domain"/>
    <property type="match status" value="1"/>
</dbReference>
<dbReference type="SUPFAM" id="SSF51294">
    <property type="entry name" value="Hedgehog/intein (Hint) domain"/>
    <property type="match status" value="1"/>
</dbReference>
<name>A0ABS5ELG2_9PROT</name>
<keyword evidence="6" id="KW-1185">Reference proteome</keyword>
<dbReference type="InterPro" id="IPR006141">
    <property type="entry name" value="Intein_N"/>
</dbReference>
<evidence type="ECO:0000256" key="3">
    <source>
        <dbReference type="SAM" id="MobiDB-lite"/>
    </source>
</evidence>
<dbReference type="Proteomes" id="UP000698752">
    <property type="component" value="Unassembled WGS sequence"/>
</dbReference>
<dbReference type="PROSITE" id="PS50817">
    <property type="entry name" value="INTEIN_N_TER"/>
    <property type="match status" value="1"/>
</dbReference>